<dbReference type="Proteomes" id="UP000177281">
    <property type="component" value="Unassembled WGS sequence"/>
</dbReference>
<keyword evidence="5" id="KW-0812">Transmembrane</keyword>
<keyword evidence="5" id="KW-1133">Transmembrane helix</keyword>
<dbReference type="AlphaFoldDB" id="A0A1F5Q3K8"/>
<dbReference type="PROSITE" id="PS50072">
    <property type="entry name" value="CSA_PPIASE_2"/>
    <property type="match status" value="1"/>
</dbReference>
<evidence type="ECO:0000256" key="2">
    <source>
        <dbReference type="ARBA" id="ARBA00023235"/>
    </source>
</evidence>
<organism evidence="7 8">
    <name type="scientific">Candidatus Doudnabacteria bacterium RIFCSPLOWO2_01_FULL_44_21</name>
    <dbReference type="NCBI Taxonomy" id="1817841"/>
    <lineage>
        <taxon>Bacteria</taxon>
        <taxon>Candidatus Doudnaibacteriota</taxon>
    </lineage>
</organism>
<dbReference type="Gene3D" id="2.40.100.10">
    <property type="entry name" value="Cyclophilin-like"/>
    <property type="match status" value="1"/>
</dbReference>
<evidence type="ECO:0000256" key="4">
    <source>
        <dbReference type="SAM" id="MobiDB-lite"/>
    </source>
</evidence>
<dbReference type="GO" id="GO:0006457">
    <property type="term" value="P:protein folding"/>
    <property type="evidence" value="ECO:0007669"/>
    <property type="project" value="InterPro"/>
</dbReference>
<feature type="domain" description="PPIase cyclophilin-type" evidence="6">
    <location>
        <begin position="50"/>
        <end position="210"/>
    </location>
</feature>
<sequence>MNFNRTIIGLVVLILIGVGIFYLSNRNKSPETNQTTNQESMSNNDQTVPETAVAVIETSLGSFEVTLDGKAAPKTVANFIKLSNEGFYNGLTFHRIVRDFVIQGGDPKGDGTGGPSYTIPAEIGLKHTLGAIATARTGDQVNPTRASSGSQFYIALQPLPQLDDAYTVFGYVTAGMDVVTKIGEVPTDVNPLSGEQSTPLQPVIIKKITIK</sequence>
<proteinExistence type="inferred from homology"/>
<evidence type="ECO:0000259" key="6">
    <source>
        <dbReference type="PROSITE" id="PS50072"/>
    </source>
</evidence>
<keyword evidence="2 3" id="KW-0413">Isomerase</keyword>
<evidence type="ECO:0000313" key="8">
    <source>
        <dbReference type="Proteomes" id="UP000177281"/>
    </source>
</evidence>
<gene>
    <name evidence="7" type="ORF">A3B10_01915</name>
</gene>
<dbReference type="InterPro" id="IPR020892">
    <property type="entry name" value="Cyclophilin-type_PPIase_CS"/>
</dbReference>
<accession>A0A1F5Q3K8</accession>
<dbReference type="PROSITE" id="PS00170">
    <property type="entry name" value="CSA_PPIASE_1"/>
    <property type="match status" value="1"/>
</dbReference>
<evidence type="ECO:0000256" key="5">
    <source>
        <dbReference type="SAM" id="Phobius"/>
    </source>
</evidence>
<comment type="function">
    <text evidence="3">PPIases accelerate the folding of proteins. It catalyzes the cis-trans isomerization of proline imidic peptide bonds in oligopeptides.</text>
</comment>
<feature type="transmembrane region" description="Helical" evidence="5">
    <location>
        <begin position="6"/>
        <end position="24"/>
    </location>
</feature>
<comment type="catalytic activity">
    <reaction evidence="3">
        <text>[protein]-peptidylproline (omega=180) = [protein]-peptidylproline (omega=0)</text>
        <dbReference type="Rhea" id="RHEA:16237"/>
        <dbReference type="Rhea" id="RHEA-COMP:10747"/>
        <dbReference type="Rhea" id="RHEA-COMP:10748"/>
        <dbReference type="ChEBI" id="CHEBI:83833"/>
        <dbReference type="ChEBI" id="CHEBI:83834"/>
        <dbReference type="EC" id="5.2.1.8"/>
    </reaction>
</comment>
<dbReference type="PANTHER" id="PTHR45625">
    <property type="entry name" value="PEPTIDYL-PROLYL CIS-TRANS ISOMERASE-RELATED"/>
    <property type="match status" value="1"/>
</dbReference>
<comment type="caution">
    <text evidence="7">The sequence shown here is derived from an EMBL/GenBank/DDBJ whole genome shotgun (WGS) entry which is preliminary data.</text>
</comment>
<reference evidence="7 8" key="1">
    <citation type="journal article" date="2016" name="Nat. Commun.">
        <title>Thousands of microbial genomes shed light on interconnected biogeochemical processes in an aquifer system.</title>
        <authorList>
            <person name="Anantharaman K."/>
            <person name="Brown C.T."/>
            <person name="Hug L.A."/>
            <person name="Sharon I."/>
            <person name="Castelle C.J."/>
            <person name="Probst A.J."/>
            <person name="Thomas B.C."/>
            <person name="Singh A."/>
            <person name="Wilkins M.J."/>
            <person name="Karaoz U."/>
            <person name="Brodie E.L."/>
            <person name="Williams K.H."/>
            <person name="Hubbard S.S."/>
            <person name="Banfield J.F."/>
        </authorList>
    </citation>
    <scope>NUCLEOTIDE SEQUENCE [LARGE SCALE GENOMIC DNA]</scope>
</reference>
<dbReference type="EMBL" id="MFFB01000005">
    <property type="protein sequence ID" value="OGE96420.1"/>
    <property type="molecule type" value="Genomic_DNA"/>
</dbReference>
<keyword evidence="5" id="KW-0472">Membrane</keyword>
<dbReference type="PRINTS" id="PR00153">
    <property type="entry name" value="CSAPPISMRASE"/>
</dbReference>
<dbReference type="InterPro" id="IPR044666">
    <property type="entry name" value="Cyclophilin_A-like"/>
</dbReference>
<dbReference type="GO" id="GO:0003755">
    <property type="term" value="F:peptidyl-prolyl cis-trans isomerase activity"/>
    <property type="evidence" value="ECO:0007669"/>
    <property type="project" value="UniProtKB-UniRule"/>
</dbReference>
<dbReference type="Pfam" id="PF00160">
    <property type="entry name" value="Pro_isomerase"/>
    <property type="match status" value="1"/>
</dbReference>
<dbReference type="CDD" id="cd00317">
    <property type="entry name" value="cyclophilin"/>
    <property type="match status" value="1"/>
</dbReference>
<name>A0A1F5Q3K8_9BACT</name>
<evidence type="ECO:0000313" key="7">
    <source>
        <dbReference type="EMBL" id="OGE96420.1"/>
    </source>
</evidence>
<dbReference type="SUPFAM" id="SSF50891">
    <property type="entry name" value="Cyclophilin-like"/>
    <property type="match status" value="1"/>
</dbReference>
<dbReference type="InterPro" id="IPR029000">
    <property type="entry name" value="Cyclophilin-like_dom_sf"/>
</dbReference>
<evidence type="ECO:0000256" key="3">
    <source>
        <dbReference type="RuleBase" id="RU363019"/>
    </source>
</evidence>
<protein>
    <recommendedName>
        <fullName evidence="3">Peptidyl-prolyl cis-trans isomerase</fullName>
        <shortName evidence="3">PPIase</shortName>
        <ecNumber evidence="3">5.2.1.8</ecNumber>
    </recommendedName>
</protein>
<dbReference type="InterPro" id="IPR002130">
    <property type="entry name" value="Cyclophilin-type_PPIase_dom"/>
</dbReference>
<keyword evidence="1 3" id="KW-0697">Rotamase</keyword>
<dbReference type="EC" id="5.2.1.8" evidence="3"/>
<comment type="similarity">
    <text evidence="3">Belongs to the cyclophilin-type PPIase family.</text>
</comment>
<feature type="region of interest" description="Disordered" evidence="4">
    <location>
        <begin position="27"/>
        <end position="47"/>
    </location>
</feature>
<evidence type="ECO:0000256" key="1">
    <source>
        <dbReference type="ARBA" id="ARBA00023110"/>
    </source>
</evidence>
<dbReference type="STRING" id="1817841.A3B10_01915"/>
<dbReference type="PANTHER" id="PTHR45625:SF4">
    <property type="entry name" value="PEPTIDYLPROLYL ISOMERASE DOMAIN AND WD REPEAT-CONTAINING PROTEIN 1"/>
    <property type="match status" value="1"/>
</dbReference>